<dbReference type="InterPro" id="IPR009318">
    <property type="entry name" value="Gustatory_rcpt"/>
</dbReference>
<evidence type="ECO:0000313" key="9">
    <source>
        <dbReference type="Proteomes" id="UP000322000"/>
    </source>
</evidence>
<protein>
    <submittedName>
        <fullName evidence="10">Gustatory receptor for sugar taste 64a-like</fullName>
    </submittedName>
</protein>
<evidence type="ECO:0000256" key="1">
    <source>
        <dbReference type="ARBA" id="ARBA00004651"/>
    </source>
</evidence>
<dbReference type="GO" id="GO:0005886">
    <property type="term" value="C:plasma membrane"/>
    <property type="evidence" value="ECO:0007669"/>
    <property type="project" value="UniProtKB-SubCell"/>
</dbReference>
<keyword evidence="6 8" id="KW-0472">Membrane</keyword>
<feature type="transmembrane region" description="Helical" evidence="8">
    <location>
        <begin position="41"/>
        <end position="60"/>
    </location>
</feature>
<proteinExistence type="inferred from homology"/>
<evidence type="ECO:0000256" key="7">
    <source>
        <dbReference type="ARBA" id="ARBA00023170"/>
    </source>
</evidence>
<evidence type="ECO:0000256" key="5">
    <source>
        <dbReference type="ARBA" id="ARBA00022989"/>
    </source>
</evidence>
<dbReference type="PANTHER" id="PTHR21421">
    <property type="entry name" value="GUSTATORY RECEPTOR"/>
    <property type="match status" value="1"/>
</dbReference>
<feature type="transmembrane region" description="Helical" evidence="8">
    <location>
        <begin position="313"/>
        <end position="332"/>
    </location>
</feature>
<evidence type="ECO:0000256" key="4">
    <source>
        <dbReference type="ARBA" id="ARBA00022692"/>
    </source>
</evidence>
<reference evidence="10" key="1">
    <citation type="submission" date="2025-08" db="UniProtKB">
        <authorList>
            <consortium name="RefSeq"/>
        </authorList>
    </citation>
    <scope>IDENTIFICATION</scope>
</reference>
<evidence type="ECO:0000256" key="3">
    <source>
        <dbReference type="ARBA" id="ARBA00022475"/>
    </source>
</evidence>
<feature type="transmembrane region" description="Helical" evidence="8">
    <location>
        <begin position="132"/>
        <end position="149"/>
    </location>
</feature>
<organism evidence="9 10">
    <name type="scientific">Trichoplusia ni</name>
    <name type="common">Cabbage looper</name>
    <dbReference type="NCBI Taxonomy" id="7111"/>
    <lineage>
        <taxon>Eukaryota</taxon>
        <taxon>Metazoa</taxon>
        <taxon>Ecdysozoa</taxon>
        <taxon>Arthropoda</taxon>
        <taxon>Hexapoda</taxon>
        <taxon>Insecta</taxon>
        <taxon>Pterygota</taxon>
        <taxon>Neoptera</taxon>
        <taxon>Endopterygota</taxon>
        <taxon>Lepidoptera</taxon>
        <taxon>Glossata</taxon>
        <taxon>Ditrysia</taxon>
        <taxon>Noctuoidea</taxon>
        <taxon>Noctuidae</taxon>
        <taxon>Plusiinae</taxon>
        <taxon>Trichoplusia</taxon>
    </lineage>
</organism>
<comment type="similarity">
    <text evidence="2">Belongs to the insect chemoreceptor superfamily. Gustatory receptor (GR) family. Gr5a subfamily.</text>
</comment>
<name>A0A7E5VE94_TRINI</name>
<dbReference type="Pfam" id="PF06151">
    <property type="entry name" value="Trehalose_recp"/>
    <property type="match status" value="1"/>
</dbReference>
<keyword evidence="4 8" id="KW-0812">Transmembrane</keyword>
<evidence type="ECO:0000313" key="10">
    <source>
        <dbReference type="RefSeq" id="XP_026726623.1"/>
    </source>
</evidence>
<feature type="non-terminal residue" evidence="10">
    <location>
        <position position="1"/>
    </location>
</feature>
<feature type="transmembrane region" description="Helical" evidence="8">
    <location>
        <begin position="81"/>
        <end position="102"/>
    </location>
</feature>
<dbReference type="GeneID" id="113493041"/>
<dbReference type="Proteomes" id="UP000322000">
    <property type="component" value="Chromosome 4"/>
</dbReference>
<evidence type="ECO:0000256" key="8">
    <source>
        <dbReference type="SAM" id="Phobius"/>
    </source>
</evidence>
<evidence type="ECO:0000256" key="6">
    <source>
        <dbReference type="ARBA" id="ARBA00023136"/>
    </source>
</evidence>
<evidence type="ECO:0000256" key="2">
    <source>
        <dbReference type="ARBA" id="ARBA00005327"/>
    </source>
</evidence>
<gene>
    <name evidence="10" type="primary">LOC113493041</name>
</gene>
<dbReference type="PANTHER" id="PTHR21421:SF29">
    <property type="entry name" value="GUSTATORY RECEPTOR 5A FOR TREHALOSE-RELATED"/>
    <property type="match status" value="1"/>
</dbReference>
<sequence>INYTFRYFIEISFQHFLPTLNSIFSKARIFGVSAYGVNVSFLWSVILLLSLIIVESRAIFRILRVLTKYAITNLTDDGQGLTAHLAGSIFYGNALLSLFFSIRFMQSWRKLSILWLRMETTDGLNFSPDKCIRLKAIFVATSILVLASVEHMMSMMSKLDFSYPPAEMLRILILDSHGFLIGPYDYNLGIGIAIFVLSKFATALWNFQDLIIILISMGLTSRYRRLNLYVTNAIAFEKYHEGQKRFGTDLYLHIQLWRRLREAYVRQAALVRLVDKKLGGLILLSNINNLFFICLQLFNGTHRDKSSALNRGYYLFSVGFLILRACGVVLAASDVHRHSQKAVTCLNNCPSHSYNIEVKRLHYQLTHDFVALSGNGFFALRRQVLLEVAATILKYELVLIQYDK</sequence>
<keyword evidence="9" id="KW-1185">Reference proteome</keyword>
<accession>A0A7E5VE94</accession>
<keyword evidence="7" id="KW-0675">Receptor</keyword>
<dbReference type="GO" id="GO:0008527">
    <property type="term" value="F:taste receptor activity"/>
    <property type="evidence" value="ECO:0007669"/>
    <property type="project" value="InterPro"/>
</dbReference>
<dbReference type="KEGG" id="tnl:113493041"/>
<comment type="subcellular location">
    <subcellularLocation>
        <location evidence="1">Cell membrane</location>
        <topology evidence="1">Multi-pass membrane protein</topology>
    </subcellularLocation>
</comment>
<dbReference type="InParanoid" id="A0A7E5VE94"/>
<dbReference type="GO" id="GO:0050916">
    <property type="term" value="P:sensory perception of sweet taste"/>
    <property type="evidence" value="ECO:0007669"/>
    <property type="project" value="UniProtKB-ARBA"/>
</dbReference>
<keyword evidence="5 8" id="KW-1133">Transmembrane helix</keyword>
<feature type="transmembrane region" description="Helical" evidence="8">
    <location>
        <begin position="278"/>
        <end position="298"/>
    </location>
</feature>
<feature type="transmembrane region" description="Helical" evidence="8">
    <location>
        <begin position="192"/>
        <end position="215"/>
    </location>
</feature>
<dbReference type="OrthoDB" id="5800391at2759"/>
<dbReference type="AlphaFoldDB" id="A0A7E5VE94"/>
<dbReference type="RefSeq" id="XP_026726623.1">
    <property type="nucleotide sequence ID" value="XM_026870822.1"/>
</dbReference>
<keyword evidence="3" id="KW-1003">Cell membrane</keyword>